<dbReference type="GO" id="GO:0045087">
    <property type="term" value="P:innate immune response"/>
    <property type="evidence" value="ECO:0007669"/>
    <property type="project" value="UniProtKB-KW"/>
</dbReference>
<evidence type="ECO:0000259" key="19">
    <source>
        <dbReference type="SMART" id="SM00701"/>
    </source>
</evidence>
<name>A0A5J5MRF0_MUNRE</name>
<evidence type="ECO:0000256" key="15">
    <source>
        <dbReference type="PIRSR" id="PIRSR037945-1"/>
    </source>
</evidence>
<evidence type="ECO:0000256" key="17">
    <source>
        <dbReference type="SAM" id="SignalP"/>
    </source>
</evidence>
<evidence type="ECO:0000256" key="11">
    <source>
        <dbReference type="ARBA" id="ARBA00023022"/>
    </source>
</evidence>
<feature type="chain" id="PRO_5023820645" description="Peptidoglycan-recognition protein" evidence="17">
    <location>
        <begin position="22"/>
        <end position="209"/>
    </location>
</feature>
<feature type="region of interest" description="Disordered" evidence="16">
    <location>
        <begin position="188"/>
        <end position="209"/>
    </location>
</feature>
<feature type="domain" description="Peptidoglycan recognition protein family" evidence="19">
    <location>
        <begin position="26"/>
        <end position="169"/>
    </location>
</feature>
<evidence type="ECO:0000313" key="20">
    <source>
        <dbReference type="EMBL" id="KAB0382417.1"/>
    </source>
</evidence>
<dbReference type="PANTHER" id="PTHR11022:SF58">
    <property type="entry name" value="PEPTIDOGLYCAN RECOGNITION PROTEIN 1"/>
    <property type="match status" value="1"/>
</dbReference>
<dbReference type="InterPro" id="IPR006619">
    <property type="entry name" value="PGRP_domain_met/bac"/>
</dbReference>
<keyword evidence="10 14" id="KW-0391">Immunity</keyword>
<evidence type="ECO:0000256" key="6">
    <source>
        <dbReference type="ARBA" id="ARBA00022529"/>
    </source>
</evidence>
<accession>A0A5J5MRF0</accession>
<dbReference type="InterPro" id="IPR002502">
    <property type="entry name" value="Amidase_domain"/>
</dbReference>
<evidence type="ECO:0000256" key="16">
    <source>
        <dbReference type="SAM" id="MobiDB-lite"/>
    </source>
</evidence>
<dbReference type="SMART" id="SM00701">
    <property type="entry name" value="PGRP"/>
    <property type="match status" value="1"/>
</dbReference>
<evidence type="ECO:0000259" key="18">
    <source>
        <dbReference type="SMART" id="SM00644"/>
    </source>
</evidence>
<feature type="disulfide bond" evidence="15">
    <location>
        <begin position="62"/>
        <end position="68"/>
    </location>
</feature>
<dbReference type="SMART" id="SM00644">
    <property type="entry name" value="Ami_2"/>
    <property type="match status" value="1"/>
</dbReference>
<dbReference type="Pfam" id="PF01510">
    <property type="entry name" value="Amidase_2"/>
    <property type="match status" value="1"/>
</dbReference>
<dbReference type="PIRSF" id="PIRSF037945">
    <property type="entry name" value="PGRPs"/>
    <property type="match status" value="1"/>
</dbReference>
<keyword evidence="21" id="KW-1185">Reference proteome</keyword>
<keyword evidence="12 15" id="KW-1015">Disulfide bond</keyword>
<dbReference type="GO" id="GO:0016045">
    <property type="term" value="P:detection of bacterium"/>
    <property type="evidence" value="ECO:0007669"/>
    <property type="project" value="TreeGrafter"/>
</dbReference>
<sequence>MSRRCALLVWALLALLGLGAAQKDCGPIVSRQEWKALASRCSQRLRQPVRYVVVSHTAGNVCGTPASCQQQARNVQYYHAQQLGWCDVGYNFLIGEDGLVYEGRGWNTVGAHSGATWNPISIGISFMGNYMDRVPPARALSAAQSLLACGAAQGYLTPNYEVKGHRDVQQTLSPGNQLYKIIQQWPHYRSHTPAPPPRRIQQWVGLEEQ</sequence>
<evidence type="ECO:0000256" key="8">
    <source>
        <dbReference type="ARBA" id="ARBA00022588"/>
    </source>
</evidence>
<keyword evidence="9 17" id="KW-0732">Signal</keyword>
<keyword evidence="5" id="KW-0964">Secreted</keyword>
<evidence type="ECO:0000256" key="13">
    <source>
        <dbReference type="ARBA" id="ARBA00023283"/>
    </source>
</evidence>
<dbReference type="GO" id="GO:0016019">
    <property type="term" value="F:peptidoglycan immune receptor activity"/>
    <property type="evidence" value="ECO:0007669"/>
    <property type="project" value="TreeGrafter"/>
</dbReference>
<dbReference type="InterPro" id="IPR036505">
    <property type="entry name" value="Amidase/PGRP_sf"/>
</dbReference>
<dbReference type="SUPFAM" id="SSF55846">
    <property type="entry name" value="N-acetylmuramoyl-L-alanine amidase-like"/>
    <property type="match status" value="1"/>
</dbReference>
<dbReference type="GO" id="GO:0009253">
    <property type="term" value="P:peptidoglycan catabolic process"/>
    <property type="evidence" value="ECO:0007669"/>
    <property type="project" value="InterPro"/>
</dbReference>
<evidence type="ECO:0000256" key="12">
    <source>
        <dbReference type="ARBA" id="ARBA00023157"/>
    </source>
</evidence>
<feature type="signal peptide" evidence="17">
    <location>
        <begin position="1"/>
        <end position="21"/>
    </location>
</feature>
<gene>
    <name evidence="20" type="ORF">FD755_004334</name>
</gene>
<dbReference type="CDD" id="cd06583">
    <property type="entry name" value="PGRP"/>
    <property type="match status" value="1"/>
</dbReference>
<keyword evidence="13" id="KW-0873">Pyrrolidone carboxylic acid</keyword>
<dbReference type="InterPro" id="IPR015510">
    <property type="entry name" value="PGRP"/>
</dbReference>
<feature type="disulfide bond" evidence="15">
    <location>
        <begin position="25"/>
        <end position="149"/>
    </location>
</feature>
<evidence type="ECO:0000313" key="21">
    <source>
        <dbReference type="Proteomes" id="UP000326062"/>
    </source>
</evidence>
<dbReference type="InterPro" id="IPR017331">
    <property type="entry name" value="Peptidoglycan_recognition"/>
</dbReference>
<protein>
    <recommendedName>
        <fullName evidence="14">Peptidoglycan-recognition protein</fullName>
    </recommendedName>
</protein>
<evidence type="ECO:0000256" key="1">
    <source>
        <dbReference type="ARBA" id="ARBA00004463"/>
    </source>
</evidence>
<dbReference type="Gene3D" id="3.40.80.10">
    <property type="entry name" value="Peptidoglycan recognition protein-like"/>
    <property type="match status" value="1"/>
</dbReference>
<evidence type="ECO:0000256" key="3">
    <source>
        <dbReference type="ARBA" id="ARBA00007553"/>
    </source>
</evidence>
<evidence type="ECO:0000256" key="14">
    <source>
        <dbReference type="PIRNR" id="PIRNR037945"/>
    </source>
</evidence>
<dbReference type="GO" id="GO:0050830">
    <property type="term" value="P:defense response to Gram-positive bacterium"/>
    <property type="evidence" value="ECO:0007669"/>
    <property type="project" value="TreeGrafter"/>
</dbReference>
<evidence type="ECO:0000256" key="7">
    <source>
        <dbReference type="ARBA" id="ARBA00022577"/>
    </source>
</evidence>
<comment type="subcellular location">
    <subcellularLocation>
        <location evidence="1">Cytoplasmic granule</location>
    </subcellularLocation>
    <subcellularLocation>
        <location evidence="2">Secreted</location>
    </subcellularLocation>
</comment>
<comment type="subunit">
    <text evidence="4">Homodimer; disulfide-linked.</text>
</comment>
<keyword evidence="6" id="KW-0929">Antimicrobial</keyword>
<dbReference type="GO" id="GO:0008745">
    <property type="term" value="F:N-acetylmuramoyl-L-alanine amidase activity"/>
    <property type="evidence" value="ECO:0007669"/>
    <property type="project" value="InterPro"/>
</dbReference>
<feature type="domain" description="N-acetylmuramoyl-L-alanine amidase" evidence="18">
    <location>
        <begin position="38"/>
        <end position="175"/>
    </location>
</feature>
<evidence type="ECO:0000256" key="5">
    <source>
        <dbReference type="ARBA" id="ARBA00022525"/>
    </source>
</evidence>
<dbReference type="GO" id="GO:0042834">
    <property type="term" value="F:peptidoglycan binding"/>
    <property type="evidence" value="ECO:0007669"/>
    <property type="project" value="InterPro"/>
</dbReference>
<keyword evidence="11" id="KW-0044">Antibiotic</keyword>
<dbReference type="PANTHER" id="PTHR11022">
    <property type="entry name" value="PEPTIDOGLYCAN RECOGNITION PROTEIN"/>
    <property type="match status" value="1"/>
</dbReference>
<dbReference type="GO" id="GO:0050832">
    <property type="term" value="P:defense response to fungus"/>
    <property type="evidence" value="ECO:0007669"/>
    <property type="project" value="UniProtKB-KW"/>
</dbReference>
<dbReference type="Proteomes" id="UP000326062">
    <property type="component" value="Chromosome 2"/>
</dbReference>
<comment type="caution">
    <text evidence="20">The sequence shown here is derived from an EMBL/GenBank/DDBJ whole genome shotgun (WGS) entry which is preliminary data.</text>
</comment>
<dbReference type="GO" id="GO:0008270">
    <property type="term" value="F:zinc ion binding"/>
    <property type="evidence" value="ECO:0007669"/>
    <property type="project" value="InterPro"/>
</dbReference>
<dbReference type="GO" id="GO:0005576">
    <property type="term" value="C:extracellular region"/>
    <property type="evidence" value="ECO:0007669"/>
    <property type="project" value="UniProtKB-SubCell"/>
</dbReference>
<comment type="similarity">
    <text evidence="3 14">Belongs to the N-acetylmuramoyl-L-alanine amidase 2 family.</text>
</comment>
<dbReference type="FunFam" id="3.40.80.10:FF:000001">
    <property type="entry name" value="Peptidoglycan recognition protein 1"/>
    <property type="match status" value="1"/>
</dbReference>
<keyword evidence="7" id="KW-0295">Fungicide</keyword>
<dbReference type="AlphaFoldDB" id="A0A5J5MRF0"/>
<evidence type="ECO:0000256" key="2">
    <source>
        <dbReference type="ARBA" id="ARBA00004613"/>
    </source>
</evidence>
<comment type="function">
    <text evidence="14">Innate immunity protein that plays several important functions in antimicrobial and antitumor defense systems.</text>
</comment>
<evidence type="ECO:0000256" key="10">
    <source>
        <dbReference type="ARBA" id="ARBA00022859"/>
    </source>
</evidence>
<dbReference type="EMBL" id="VCEB01000002">
    <property type="protein sequence ID" value="KAB0382417.1"/>
    <property type="molecule type" value="Genomic_DNA"/>
</dbReference>
<evidence type="ECO:0000256" key="9">
    <source>
        <dbReference type="ARBA" id="ARBA00022729"/>
    </source>
</evidence>
<proteinExistence type="inferred from homology"/>
<reference evidence="20 21" key="1">
    <citation type="submission" date="2019-06" db="EMBL/GenBank/DDBJ databases">
        <title>Discovery of a novel chromosome fission-fusion reversal in muntjac.</title>
        <authorList>
            <person name="Mudd A.B."/>
            <person name="Bredeson J.V."/>
            <person name="Baum R."/>
            <person name="Hockemeyer D."/>
            <person name="Rokhsar D.S."/>
        </authorList>
    </citation>
    <scope>NUCLEOTIDE SEQUENCE [LARGE SCALE GENOMIC DNA]</scope>
    <source>
        <strain evidence="20">UCam_UCB_Mr</strain>
        <tissue evidence="20">Fibroblast cell line</tissue>
    </source>
</reference>
<organism evidence="20 21">
    <name type="scientific">Muntiacus reevesi</name>
    <name type="common">Reeves' muntjac</name>
    <name type="synonym">Cervus reevesi</name>
    <dbReference type="NCBI Taxonomy" id="9886"/>
    <lineage>
        <taxon>Eukaryota</taxon>
        <taxon>Metazoa</taxon>
        <taxon>Chordata</taxon>
        <taxon>Craniata</taxon>
        <taxon>Vertebrata</taxon>
        <taxon>Euteleostomi</taxon>
        <taxon>Mammalia</taxon>
        <taxon>Eutheria</taxon>
        <taxon>Laurasiatheria</taxon>
        <taxon>Artiodactyla</taxon>
        <taxon>Ruminantia</taxon>
        <taxon>Pecora</taxon>
        <taxon>Cervidae</taxon>
        <taxon>Muntiacinae</taxon>
        <taxon>Muntiacus</taxon>
    </lineage>
</organism>
<keyword evidence="8 14" id="KW-0399">Innate immunity</keyword>
<dbReference type="GO" id="GO:0031640">
    <property type="term" value="P:killing of cells of another organism"/>
    <property type="evidence" value="ECO:0007669"/>
    <property type="project" value="UniProtKB-KW"/>
</dbReference>
<evidence type="ECO:0000256" key="4">
    <source>
        <dbReference type="ARBA" id="ARBA00011748"/>
    </source>
</evidence>